<evidence type="ECO:0000256" key="1">
    <source>
        <dbReference type="SAM" id="Phobius"/>
    </source>
</evidence>
<accession>A0A6G1KFT2</accession>
<keyword evidence="3" id="KW-1185">Reference proteome</keyword>
<name>A0A6G1KFT2_9PLEO</name>
<reference evidence="2" key="1">
    <citation type="journal article" date="2020" name="Stud. Mycol.">
        <title>101 Dothideomycetes genomes: a test case for predicting lifestyles and emergence of pathogens.</title>
        <authorList>
            <person name="Haridas S."/>
            <person name="Albert R."/>
            <person name="Binder M."/>
            <person name="Bloem J."/>
            <person name="Labutti K."/>
            <person name="Salamov A."/>
            <person name="Andreopoulos B."/>
            <person name="Baker S."/>
            <person name="Barry K."/>
            <person name="Bills G."/>
            <person name="Bluhm B."/>
            <person name="Cannon C."/>
            <person name="Castanera R."/>
            <person name="Culley D."/>
            <person name="Daum C."/>
            <person name="Ezra D."/>
            <person name="Gonzalez J."/>
            <person name="Henrissat B."/>
            <person name="Kuo A."/>
            <person name="Liang C."/>
            <person name="Lipzen A."/>
            <person name="Lutzoni F."/>
            <person name="Magnuson J."/>
            <person name="Mondo S."/>
            <person name="Nolan M."/>
            <person name="Ohm R."/>
            <person name="Pangilinan J."/>
            <person name="Park H.-J."/>
            <person name="Ramirez L."/>
            <person name="Alfaro M."/>
            <person name="Sun H."/>
            <person name="Tritt A."/>
            <person name="Yoshinaga Y."/>
            <person name="Zwiers L.-H."/>
            <person name="Turgeon B."/>
            <person name="Goodwin S."/>
            <person name="Spatafora J."/>
            <person name="Crous P."/>
            <person name="Grigoriev I."/>
        </authorList>
    </citation>
    <scope>NUCLEOTIDE SEQUENCE</scope>
    <source>
        <strain evidence="2">CBS 279.74</strain>
    </source>
</reference>
<dbReference type="AlphaFoldDB" id="A0A6G1KFT2"/>
<sequence length="137" mass="15614">MMMIITAKTLNTDAQKHFRPHCRRLLDVKRILVTLWPKLLKFCLHPAAVAAFFLFLFSVHLASRLVSLCGCWPSCGHFGPCWLFSFLFGSLDRSLAPCLQCLCDLRVRLEFAIHRRSQGMQAPHPLTASDSTDTCHR</sequence>
<evidence type="ECO:0000313" key="2">
    <source>
        <dbReference type="EMBL" id="KAF2711766.1"/>
    </source>
</evidence>
<gene>
    <name evidence="2" type="ORF">K504DRAFT_229000</name>
</gene>
<keyword evidence="1" id="KW-0812">Transmembrane</keyword>
<proteinExistence type="predicted"/>
<feature type="transmembrane region" description="Helical" evidence="1">
    <location>
        <begin position="39"/>
        <end position="61"/>
    </location>
</feature>
<protein>
    <submittedName>
        <fullName evidence="2">Uncharacterized protein</fullName>
    </submittedName>
</protein>
<keyword evidence="1" id="KW-1133">Transmembrane helix</keyword>
<dbReference type="EMBL" id="MU005767">
    <property type="protein sequence ID" value="KAF2711766.1"/>
    <property type="molecule type" value="Genomic_DNA"/>
</dbReference>
<evidence type="ECO:0000313" key="3">
    <source>
        <dbReference type="Proteomes" id="UP000799428"/>
    </source>
</evidence>
<dbReference type="Proteomes" id="UP000799428">
    <property type="component" value="Unassembled WGS sequence"/>
</dbReference>
<keyword evidence="1" id="KW-0472">Membrane</keyword>
<organism evidence="2 3">
    <name type="scientific">Pleomassaria siparia CBS 279.74</name>
    <dbReference type="NCBI Taxonomy" id="1314801"/>
    <lineage>
        <taxon>Eukaryota</taxon>
        <taxon>Fungi</taxon>
        <taxon>Dikarya</taxon>
        <taxon>Ascomycota</taxon>
        <taxon>Pezizomycotina</taxon>
        <taxon>Dothideomycetes</taxon>
        <taxon>Pleosporomycetidae</taxon>
        <taxon>Pleosporales</taxon>
        <taxon>Pleomassariaceae</taxon>
        <taxon>Pleomassaria</taxon>
    </lineage>
</organism>